<keyword evidence="1" id="KW-1133">Transmembrane helix</keyword>
<dbReference type="InterPro" id="IPR045584">
    <property type="entry name" value="Pilin-like"/>
</dbReference>
<feature type="transmembrane region" description="Helical" evidence="1">
    <location>
        <begin position="20"/>
        <end position="44"/>
    </location>
</feature>
<accession>A0A2M7TF12</accession>
<dbReference type="Pfam" id="PF07963">
    <property type="entry name" value="N_methyl"/>
    <property type="match status" value="1"/>
</dbReference>
<keyword evidence="1" id="KW-0472">Membrane</keyword>
<evidence type="ECO:0008006" key="4">
    <source>
        <dbReference type="Google" id="ProtNLM"/>
    </source>
</evidence>
<organism evidence="2 3">
    <name type="scientific">candidate division WWE3 bacterium CG_4_10_14_0_2_um_filter_41_14</name>
    <dbReference type="NCBI Taxonomy" id="1975072"/>
    <lineage>
        <taxon>Bacteria</taxon>
        <taxon>Katanobacteria</taxon>
    </lineage>
</organism>
<proteinExistence type="predicted"/>
<comment type="caution">
    <text evidence="2">The sequence shown here is derived from an EMBL/GenBank/DDBJ whole genome shotgun (WGS) entry which is preliminary data.</text>
</comment>
<dbReference type="AlphaFoldDB" id="A0A2M7TF12"/>
<dbReference type="PROSITE" id="PS00409">
    <property type="entry name" value="PROKAR_NTER_METHYL"/>
    <property type="match status" value="1"/>
</dbReference>
<sequence>MRNFFKRYSHTSGFTLIELLITVGVLAIVSGLSVTIFVTISASYDKADIIARLSSDGNRIMDQITRSIRNSQDARVIGGTELVLSYDKSLQNLEYANNGNCTQVRYYLSGTSVFKQTPTTGNCATGTSCSCQDAAPSCASASSCPLNSNNVSIESLTVSSVDGGLNPDLVTVSFTLTQDASLASPDAEQQSRLDFTRTVSTRGY</sequence>
<keyword evidence="1" id="KW-0812">Transmembrane</keyword>
<evidence type="ECO:0000313" key="2">
    <source>
        <dbReference type="EMBL" id="PIZ44353.1"/>
    </source>
</evidence>
<protein>
    <recommendedName>
        <fullName evidence="4">Type II secretion system protein</fullName>
    </recommendedName>
</protein>
<dbReference type="Proteomes" id="UP000228920">
    <property type="component" value="Unassembled WGS sequence"/>
</dbReference>
<gene>
    <name evidence="2" type="ORF">COY32_06595</name>
</gene>
<dbReference type="EMBL" id="PFNL01000182">
    <property type="protein sequence ID" value="PIZ44353.1"/>
    <property type="molecule type" value="Genomic_DNA"/>
</dbReference>
<name>A0A2M7TF12_UNCKA</name>
<evidence type="ECO:0000256" key="1">
    <source>
        <dbReference type="SAM" id="Phobius"/>
    </source>
</evidence>
<dbReference type="NCBIfam" id="TIGR02532">
    <property type="entry name" value="IV_pilin_GFxxxE"/>
    <property type="match status" value="1"/>
</dbReference>
<dbReference type="SUPFAM" id="SSF54523">
    <property type="entry name" value="Pili subunits"/>
    <property type="match status" value="1"/>
</dbReference>
<evidence type="ECO:0000313" key="3">
    <source>
        <dbReference type="Proteomes" id="UP000228920"/>
    </source>
</evidence>
<dbReference type="InterPro" id="IPR012902">
    <property type="entry name" value="N_methyl_site"/>
</dbReference>
<reference evidence="3" key="1">
    <citation type="submission" date="2017-09" db="EMBL/GenBank/DDBJ databases">
        <title>Depth-based differentiation of microbial function through sediment-hosted aquifers and enrichment of novel symbionts in the deep terrestrial subsurface.</title>
        <authorList>
            <person name="Probst A.J."/>
            <person name="Ladd B."/>
            <person name="Jarett J.K."/>
            <person name="Geller-Mcgrath D.E."/>
            <person name="Sieber C.M.K."/>
            <person name="Emerson J.B."/>
            <person name="Anantharaman K."/>
            <person name="Thomas B.C."/>
            <person name="Malmstrom R."/>
            <person name="Stieglmeier M."/>
            <person name="Klingl A."/>
            <person name="Woyke T."/>
            <person name="Ryan C.M."/>
            <person name="Banfield J.F."/>
        </authorList>
    </citation>
    <scope>NUCLEOTIDE SEQUENCE [LARGE SCALE GENOMIC DNA]</scope>
</reference>